<name>A0A8S1HPT2_9PELO</name>
<gene>
    <name evidence="1" type="ORF">CAUJ_LOCUS11049</name>
</gene>
<protein>
    <submittedName>
        <fullName evidence="1">Uncharacterized protein</fullName>
    </submittedName>
</protein>
<comment type="caution">
    <text evidence="1">The sequence shown here is derived from an EMBL/GenBank/DDBJ whole genome shotgun (WGS) entry which is preliminary data.</text>
</comment>
<keyword evidence="2" id="KW-1185">Reference proteome</keyword>
<dbReference type="Proteomes" id="UP000835052">
    <property type="component" value="Unassembled WGS sequence"/>
</dbReference>
<evidence type="ECO:0000313" key="1">
    <source>
        <dbReference type="EMBL" id="CAD6195130.1"/>
    </source>
</evidence>
<organism evidence="1 2">
    <name type="scientific">Caenorhabditis auriculariae</name>
    <dbReference type="NCBI Taxonomy" id="2777116"/>
    <lineage>
        <taxon>Eukaryota</taxon>
        <taxon>Metazoa</taxon>
        <taxon>Ecdysozoa</taxon>
        <taxon>Nematoda</taxon>
        <taxon>Chromadorea</taxon>
        <taxon>Rhabditida</taxon>
        <taxon>Rhabditina</taxon>
        <taxon>Rhabditomorpha</taxon>
        <taxon>Rhabditoidea</taxon>
        <taxon>Rhabditidae</taxon>
        <taxon>Peloderinae</taxon>
        <taxon>Caenorhabditis</taxon>
    </lineage>
</organism>
<dbReference type="EMBL" id="CAJGYM010000051">
    <property type="protein sequence ID" value="CAD6195130.1"/>
    <property type="molecule type" value="Genomic_DNA"/>
</dbReference>
<sequence length="1468" mass="169468">MSIASDTSHRRQDPLKLALNTLRKENFDLSATRICTVEVFAGLKDRGDFKDVWNVIWGASCDHKSLFDVANSYYKKFDDISLLRTVLSLLPLVDYVGLPRANRFFSEVRRFTWIDRLHGGKWEKELRHFAYAAAKSCCTENTAIFFVSWLRPKVLEGNREKTCFLFEIYVRFIHYIRTFRIYSEKAQCFLSQQTDACAASLIERLNDFIHVFPKDAPRNSTDYSTFAMGCVLSTGQILMERTSKAETVNRIFDLFKDLLSRVGRLPDKIVDVDIALCCLRVLLYSYELIISQKPLGSATDLTDYSNLLKPFLPYSWHSEGFGGGPKDVECGLVAAELFSKAISFHRERIIERGDVVADDRVLWAAVQDLLQPRHAWRNDRCAVFVANCSVHLPVEILLHPQYSPFKIDLIDALMKHLCDTNFATRHCTITRCFSFYSQLLSRIVSKRDLDKYKESVRRIISLCFEEQCRLEEYLGKGLVRIMDNEDYCHMIFSTIRRAMNGAPEKVNYFLKVFGTISHSITETLFCSNLRVIRENLVSAKKCIAYNSNDCQFYLLIMLTILKRNSKFLRHARFNIVFNMCVSVICWASDETVRSESVEETVLEIVHEMISLYSELIKTRFKSGELFERRSWVKGILRSASLNQRNTAALEPFIDDPTVLKSFFQCCSLVELKLLLDAVDVSQRLEVKKAFFEAATYSIICGVFIVSRVAFDEKEAIAVARSEFLQILFNCWPDEPCALEKKVDHNADWVIASRCFRIDTLQLTSLHVLRDYLQMTVFGQTIVNERLLFSLLSLNDSTMMNHLKELLPWVVNEYLRVKSTTQVFNLLVLLAESFSSIAYPRKILKNVFCEVFRKPDVKNRDVVDLFSNELFLSRIDGLSFLKEAFVHYLHLPAVSNCFDAMIEAEYMRRKQNLMELDCDIPSRQASEVDKQASEFIISFYEILSGFDEFCILRWLSIAVEMNFWSQSKIRLFEISISQLWERKECASRFLGFIRRHRFTDVIKKKAIRTFLSRRLEQMPERELIRAIETNTLNGFARDFFDLVSTVFRFSTIPSLEFNELFKIFFSVLDVLKSEAVGNSFINSFVNNFCFITSRYIIRHGASSLFRSCKAIWKICQKTTHVDSFIRWQVCEKVVCAALRSSEYWDCQRSFALYKFVMEITDYINTLDKKFVLMEELIWISPTNILLQMVPFDAYPCFFGVNASSGCSCAICKNPIFRKAWAGMRQPIILLCRKMQSSWSRQVGIRCDGLAAAVMAASLPMTISRIITGRISFPQWPGNISFTSQRCVAVHDAPTSFETDFVTSEKAQETYAAPEDESKLVFTEKLRMSFVEEAISFIEDAHQDNLEWPESTFEVLETETPDGNGSGRSSNARYLVLDILTNLRSRRNISDRLAIAVLNASVHIYHDCLRQGNPEEKNILPSASLKGLEAFSRWSETQLIEIPKETQEAVEEMLKNCSIYSFPFKVTKTR</sequence>
<evidence type="ECO:0000313" key="2">
    <source>
        <dbReference type="Proteomes" id="UP000835052"/>
    </source>
</evidence>
<accession>A0A8S1HPT2</accession>
<reference evidence="1" key="1">
    <citation type="submission" date="2020-10" db="EMBL/GenBank/DDBJ databases">
        <authorList>
            <person name="Kikuchi T."/>
        </authorList>
    </citation>
    <scope>NUCLEOTIDE SEQUENCE</scope>
    <source>
        <strain evidence="1">NKZ352</strain>
    </source>
</reference>
<proteinExistence type="predicted"/>